<dbReference type="InterPro" id="IPR000524">
    <property type="entry name" value="Tscrpt_reg_HTH_GntR"/>
</dbReference>
<evidence type="ECO:0000256" key="5">
    <source>
        <dbReference type="ARBA" id="ARBA00023163"/>
    </source>
</evidence>
<dbReference type="InterPro" id="IPR036388">
    <property type="entry name" value="WH-like_DNA-bd_sf"/>
</dbReference>
<protein>
    <submittedName>
        <fullName evidence="7">PLP-dependent aminotransferase family protein</fullName>
    </submittedName>
</protein>
<evidence type="ECO:0000313" key="7">
    <source>
        <dbReference type="EMBL" id="MDQ7251338.1"/>
    </source>
</evidence>
<dbReference type="InterPro" id="IPR015422">
    <property type="entry name" value="PyrdxlP-dep_Trfase_small"/>
</dbReference>
<dbReference type="InterPro" id="IPR015421">
    <property type="entry name" value="PyrdxlP-dep_Trfase_major"/>
</dbReference>
<dbReference type="SMART" id="SM00345">
    <property type="entry name" value="HTH_GNTR"/>
    <property type="match status" value="1"/>
</dbReference>
<sequence length="472" mass="51669">MDLDLKSNAVTPLQEQVVAALRAAIAAKRLLPGEKLPSIRRLAAANRISPFTAVEAYDRLAAQGLVVARPKSGFFVAGREAPLTLAVPDAVPGRAAPEAVDPVWMMRQSLSLDDRVIHSACGWLPDSWLPEDGIRRALRGIAAMKGSQLLQYGHPLGYLPLRQQIRLRLAELDIAVTPETILLTDGASQAIDLVCRHLLQPGDAVLVDDPGYFNYHAVLRAHRAKALAVPVTRDGVDLAALERLAVSAQPKLYLTNPALQNPTGLSLAPGQAHRLLNLAQRYGFRIVEDDVFRDFQSVPTPRLAALDGFQRVLHLGGFSKTISAALRVGFIAGPEETIRHLADLKLATTFGNNQVAAQVVHRLLEDGSYRKHVAGLREKLRRTTPPLRRRLEALGLKVWTETEQGIFLWMELPAGAPDATVLAAQAIEQGVVLAPGTVFSPSRQWKRFLRFNIAQSTAPRLIEVLGKLLRRK</sequence>
<dbReference type="Pfam" id="PF00392">
    <property type="entry name" value="GntR"/>
    <property type="match status" value="1"/>
</dbReference>
<evidence type="ECO:0000259" key="6">
    <source>
        <dbReference type="PROSITE" id="PS50949"/>
    </source>
</evidence>
<dbReference type="PANTHER" id="PTHR46577">
    <property type="entry name" value="HTH-TYPE TRANSCRIPTIONAL REGULATORY PROTEIN GABR"/>
    <property type="match status" value="1"/>
</dbReference>
<comment type="caution">
    <text evidence="7">The sequence shown here is derived from an EMBL/GenBank/DDBJ whole genome shotgun (WGS) entry which is preliminary data.</text>
</comment>
<dbReference type="InterPro" id="IPR036390">
    <property type="entry name" value="WH_DNA-bd_sf"/>
</dbReference>
<dbReference type="GO" id="GO:0008483">
    <property type="term" value="F:transaminase activity"/>
    <property type="evidence" value="ECO:0007669"/>
    <property type="project" value="UniProtKB-KW"/>
</dbReference>
<proteinExistence type="inferred from homology"/>
<dbReference type="PANTHER" id="PTHR46577:SF2">
    <property type="entry name" value="TRANSCRIPTIONAL REGULATORY PROTEIN"/>
    <property type="match status" value="1"/>
</dbReference>
<dbReference type="InterPro" id="IPR015424">
    <property type="entry name" value="PyrdxlP-dep_Trfase"/>
</dbReference>
<organism evidence="7 8">
    <name type="scientific">Dongia sedimenti</name>
    <dbReference type="NCBI Taxonomy" id="3064282"/>
    <lineage>
        <taxon>Bacteria</taxon>
        <taxon>Pseudomonadati</taxon>
        <taxon>Pseudomonadota</taxon>
        <taxon>Alphaproteobacteria</taxon>
        <taxon>Rhodospirillales</taxon>
        <taxon>Dongiaceae</taxon>
        <taxon>Dongia</taxon>
    </lineage>
</organism>
<dbReference type="EMBL" id="JAUYVI010000010">
    <property type="protein sequence ID" value="MDQ7251338.1"/>
    <property type="molecule type" value="Genomic_DNA"/>
</dbReference>
<dbReference type="InterPro" id="IPR051446">
    <property type="entry name" value="HTH_trans_reg/aminotransferase"/>
</dbReference>
<evidence type="ECO:0000256" key="3">
    <source>
        <dbReference type="ARBA" id="ARBA00023015"/>
    </source>
</evidence>
<dbReference type="SUPFAM" id="SSF46785">
    <property type="entry name" value="Winged helix' DNA-binding domain"/>
    <property type="match status" value="1"/>
</dbReference>
<dbReference type="PROSITE" id="PS50949">
    <property type="entry name" value="HTH_GNTR"/>
    <property type="match status" value="1"/>
</dbReference>
<reference evidence="8" key="1">
    <citation type="submission" date="2023-08" db="EMBL/GenBank/DDBJ databases">
        <title>Rhodospirillaceae gen. nov., a novel taxon isolated from the Yangtze River Yuezi River estuary sludge.</title>
        <authorList>
            <person name="Ruan L."/>
        </authorList>
    </citation>
    <scope>NUCLEOTIDE SEQUENCE [LARGE SCALE GENOMIC DNA]</scope>
    <source>
        <strain evidence="8">R-7</strain>
    </source>
</reference>
<dbReference type="CDD" id="cd07377">
    <property type="entry name" value="WHTH_GntR"/>
    <property type="match status" value="1"/>
</dbReference>
<gene>
    <name evidence="7" type="ORF">Q8A70_26875</name>
</gene>
<dbReference type="InterPro" id="IPR004839">
    <property type="entry name" value="Aminotransferase_I/II_large"/>
</dbReference>
<dbReference type="CDD" id="cd00609">
    <property type="entry name" value="AAT_like"/>
    <property type="match status" value="1"/>
</dbReference>
<dbReference type="Proteomes" id="UP001230156">
    <property type="component" value="Unassembled WGS sequence"/>
</dbReference>
<evidence type="ECO:0000256" key="1">
    <source>
        <dbReference type="ARBA" id="ARBA00005384"/>
    </source>
</evidence>
<comment type="similarity">
    <text evidence="1">In the C-terminal section; belongs to the class-I pyridoxal-phosphate-dependent aminotransferase family.</text>
</comment>
<dbReference type="Gene3D" id="3.40.640.10">
    <property type="entry name" value="Type I PLP-dependent aspartate aminotransferase-like (Major domain)"/>
    <property type="match status" value="1"/>
</dbReference>
<evidence type="ECO:0000313" key="8">
    <source>
        <dbReference type="Proteomes" id="UP001230156"/>
    </source>
</evidence>
<accession>A0ABU0YXF2</accession>
<evidence type="ECO:0000256" key="2">
    <source>
        <dbReference type="ARBA" id="ARBA00022898"/>
    </source>
</evidence>
<keyword evidence="5" id="KW-0804">Transcription</keyword>
<keyword evidence="4" id="KW-0238">DNA-binding</keyword>
<dbReference type="SUPFAM" id="SSF53383">
    <property type="entry name" value="PLP-dependent transferases"/>
    <property type="match status" value="1"/>
</dbReference>
<feature type="domain" description="HTH gntR-type" evidence="6">
    <location>
        <begin position="11"/>
        <end position="79"/>
    </location>
</feature>
<keyword evidence="8" id="KW-1185">Reference proteome</keyword>
<dbReference type="Gene3D" id="1.10.10.10">
    <property type="entry name" value="Winged helix-like DNA-binding domain superfamily/Winged helix DNA-binding domain"/>
    <property type="match status" value="1"/>
</dbReference>
<name>A0ABU0YXF2_9PROT</name>
<dbReference type="Pfam" id="PF00155">
    <property type="entry name" value="Aminotran_1_2"/>
    <property type="match status" value="1"/>
</dbReference>
<dbReference type="Gene3D" id="3.90.1150.10">
    <property type="entry name" value="Aspartate Aminotransferase, domain 1"/>
    <property type="match status" value="1"/>
</dbReference>
<keyword evidence="7" id="KW-0808">Transferase</keyword>
<keyword evidence="2" id="KW-0663">Pyridoxal phosphate</keyword>
<keyword evidence="7" id="KW-0032">Aminotransferase</keyword>
<keyword evidence="3" id="KW-0805">Transcription regulation</keyword>
<evidence type="ECO:0000256" key="4">
    <source>
        <dbReference type="ARBA" id="ARBA00023125"/>
    </source>
</evidence>
<dbReference type="RefSeq" id="WP_379961610.1">
    <property type="nucleotide sequence ID" value="NZ_JAUYVI010000010.1"/>
</dbReference>